<evidence type="ECO:0000313" key="2">
    <source>
        <dbReference type="EMBL" id="KJA24588.1"/>
    </source>
</evidence>
<gene>
    <name evidence="2" type="ORF">HYPSUDRAFT_122063</name>
</gene>
<dbReference type="GO" id="GO:0031588">
    <property type="term" value="C:nucleotide-activated protein kinase complex"/>
    <property type="evidence" value="ECO:0007669"/>
    <property type="project" value="TreeGrafter"/>
</dbReference>
<dbReference type="InterPro" id="IPR013783">
    <property type="entry name" value="Ig-like_fold"/>
</dbReference>
<sequence>DLHEVLFEWQVDRPMTVIVTGTFDEWSCSVPLAKTPTGFVGSTKISWGEKIKFKYVVDGQWVLHEDQVTETDPGGFVNHVYTAPAAP</sequence>
<reference evidence="3" key="1">
    <citation type="submission" date="2014-04" db="EMBL/GenBank/DDBJ databases">
        <title>Evolutionary Origins and Diversification of the Mycorrhizal Mutualists.</title>
        <authorList>
            <consortium name="DOE Joint Genome Institute"/>
            <consortium name="Mycorrhizal Genomics Consortium"/>
            <person name="Kohler A."/>
            <person name="Kuo A."/>
            <person name="Nagy L.G."/>
            <person name="Floudas D."/>
            <person name="Copeland A."/>
            <person name="Barry K.W."/>
            <person name="Cichocki N."/>
            <person name="Veneault-Fourrey C."/>
            <person name="LaButti K."/>
            <person name="Lindquist E.A."/>
            <person name="Lipzen A."/>
            <person name="Lundell T."/>
            <person name="Morin E."/>
            <person name="Murat C."/>
            <person name="Riley R."/>
            <person name="Ohm R."/>
            <person name="Sun H."/>
            <person name="Tunlid A."/>
            <person name="Henrissat B."/>
            <person name="Grigoriev I.V."/>
            <person name="Hibbett D.S."/>
            <person name="Martin F."/>
        </authorList>
    </citation>
    <scope>NUCLEOTIDE SEQUENCE [LARGE SCALE GENOMIC DNA]</scope>
    <source>
        <strain evidence="3">FD-334 SS-4</strain>
    </source>
</reference>
<dbReference type="OrthoDB" id="5873279at2759"/>
<dbReference type="SUPFAM" id="SSF81296">
    <property type="entry name" value="E set domains"/>
    <property type="match status" value="1"/>
</dbReference>
<dbReference type="Pfam" id="PF16561">
    <property type="entry name" value="AMPK1_CBM"/>
    <property type="match status" value="1"/>
</dbReference>
<dbReference type="Gene3D" id="2.60.40.10">
    <property type="entry name" value="Immunoglobulins"/>
    <property type="match status" value="1"/>
</dbReference>
<dbReference type="InterPro" id="IPR050827">
    <property type="entry name" value="CRP1_MDG1_kinase"/>
</dbReference>
<feature type="non-terminal residue" evidence="2">
    <location>
        <position position="87"/>
    </location>
</feature>
<protein>
    <submittedName>
        <fullName evidence="2">Carbohydrate-binding module family 48 protein</fullName>
    </submittedName>
</protein>
<dbReference type="OMA" id="HEVLFEW"/>
<dbReference type="PANTHER" id="PTHR10343:SF94">
    <property type="entry name" value="MDG1P"/>
    <property type="match status" value="1"/>
</dbReference>
<dbReference type="CDD" id="cd02859">
    <property type="entry name" value="E_set_AMPKbeta_like_N"/>
    <property type="match status" value="1"/>
</dbReference>
<name>A0A0D2ML92_HYPSF</name>
<dbReference type="GO" id="GO:0007165">
    <property type="term" value="P:signal transduction"/>
    <property type="evidence" value="ECO:0007669"/>
    <property type="project" value="TreeGrafter"/>
</dbReference>
<dbReference type="GO" id="GO:0019901">
    <property type="term" value="F:protein kinase binding"/>
    <property type="evidence" value="ECO:0007669"/>
    <property type="project" value="TreeGrafter"/>
</dbReference>
<evidence type="ECO:0000313" key="3">
    <source>
        <dbReference type="Proteomes" id="UP000054270"/>
    </source>
</evidence>
<dbReference type="EMBL" id="KN817536">
    <property type="protein sequence ID" value="KJA24588.1"/>
    <property type="molecule type" value="Genomic_DNA"/>
</dbReference>
<dbReference type="Proteomes" id="UP000054270">
    <property type="component" value="Unassembled WGS sequence"/>
</dbReference>
<feature type="non-terminal residue" evidence="2">
    <location>
        <position position="1"/>
    </location>
</feature>
<keyword evidence="3" id="KW-1185">Reference proteome</keyword>
<feature type="domain" description="AMP-activated protein kinase glycogen-binding" evidence="1">
    <location>
        <begin position="5"/>
        <end position="81"/>
    </location>
</feature>
<dbReference type="PANTHER" id="PTHR10343">
    <property type="entry name" value="5'-AMP-ACTIVATED PROTEIN KINASE , BETA SUBUNIT"/>
    <property type="match status" value="1"/>
</dbReference>
<dbReference type="STRING" id="945553.A0A0D2ML92"/>
<dbReference type="GO" id="GO:0005737">
    <property type="term" value="C:cytoplasm"/>
    <property type="evidence" value="ECO:0007669"/>
    <property type="project" value="TreeGrafter"/>
</dbReference>
<evidence type="ECO:0000259" key="1">
    <source>
        <dbReference type="Pfam" id="PF16561"/>
    </source>
</evidence>
<dbReference type="GO" id="GO:0005634">
    <property type="term" value="C:nucleus"/>
    <property type="evidence" value="ECO:0007669"/>
    <property type="project" value="TreeGrafter"/>
</dbReference>
<dbReference type="InterPro" id="IPR032640">
    <property type="entry name" value="AMPK1_CBM"/>
</dbReference>
<dbReference type="AlphaFoldDB" id="A0A0D2ML92"/>
<organism evidence="2 3">
    <name type="scientific">Hypholoma sublateritium (strain FD-334 SS-4)</name>
    <dbReference type="NCBI Taxonomy" id="945553"/>
    <lineage>
        <taxon>Eukaryota</taxon>
        <taxon>Fungi</taxon>
        <taxon>Dikarya</taxon>
        <taxon>Basidiomycota</taxon>
        <taxon>Agaricomycotina</taxon>
        <taxon>Agaricomycetes</taxon>
        <taxon>Agaricomycetidae</taxon>
        <taxon>Agaricales</taxon>
        <taxon>Agaricineae</taxon>
        <taxon>Strophariaceae</taxon>
        <taxon>Hypholoma</taxon>
    </lineage>
</organism>
<proteinExistence type="predicted"/>
<dbReference type="InterPro" id="IPR014756">
    <property type="entry name" value="Ig_E-set"/>
</dbReference>
<accession>A0A0D2ML92</accession>